<keyword evidence="6 7" id="KW-0472">Membrane</keyword>
<dbReference type="PANTHER" id="PTHR43414:SF6">
    <property type="entry name" value="MULTIDRUG RESISTANCE PROTEIN MDTG"/>
    <property type="match status" value="1"/>
</dbReference>
<dbReference type="Proteomes" id="UP000183615">
    <property type="component" value="Unassembled WGS sequence"/>
</dbReference>
<evidence type="ECO:0000256" key="3">
    <source>
        <dbReference type="ARBA" id="ARBA00022475"/>
    </source>
</evidence>
<feature type="transmembrane region" description="Helical" evidence="7">
    <location>
        <begin position="233"/>
        <end position="255"/>
    </location>
</feature>
<dbReference type="GO" id="GO:0005886">
    <property type="term" value="C:plasma membrane"/>
    <property type="evidence" value="ECO:0007669"/>
    <property type="project" value="UniProtKB-SubCell"/>
</dbReference>
<evidence type="ECO:0000256" key="4">
    <source>
        <dbReference type="ARBA" id="ARBA00022692"/>
    </source>
</evidence>
<feature type="transmembrane region" description="Helical" evidence="7">
    <location>
        <begin position="323"/>
        <end position="342"/>
    </location>
</feature>
<accession>A0A1J5U2X6</accession>
<keyword evidence="4 7" id="KW-0812">Transmembrane</keyword>
<evidence type="ECO:0000259" key="8">
    <source>
        <dbReference type="PROSITE" id="PS50850"/>
    </source>
</evidence>
<keyword evidence="3" id="KW-1003">Cell membrane</keyword>
<protein>
    <recommendedName>
        <fullName evidence="8">Major facilitator superfamily (MFS) profile domain-containing protein</fullName>
    </recommendedName>
</protein>
<feature type="transmembrane region" description="Helical" evidence="7">
    <location>
        <begin position="161"/>
        <end position="181"/>
    </location>
</feature>
<keyword evidence="5 7" id="KW-1133">Transmembrane helix</keyword>
<feature type="transmembrane region" description="Helical" evidence="7">
    <location>
        <begin position="202"/>
        <end position="227"/>
    </location>
</feature>
<gene>
    <name evidence="9" type="ORF">BET99_03490</name>
</gene>
<sequence>MQNKIGLALFGALCYNLTQGLAFTLVRMQANALGDFRTLGLVVGLPNFALVAGSFFWGIIADRWQNRKAVVVLCAMFSAILYIPLPWLSPFGLIIVRTLQSFFLGGMVQIATLFSELNPESRATLMGKLEAALGFGWGAGAFLGGFLVLSEDYGSSHPTVIFSFLLTASLGIFAVVGYMGSTERYTAREVVRLEYGQYFWPISRLFVTTFIMFFGYMFFLSISPIYLTEAAGSSFGMGIIVLLSGIVHAISAPYIGRLVDTYPRENAIRASTITVFLSLTLYSLTSNIYLITLAFLPPIYMTYFLGARAIIADNVPYQLRARAMGLLTSFSLLGSGVGSIVVGELLVTMSFQDAFRIGSILTFISILIGWYPINSKIQL</sequence>
<keyword evidence="2" id="KW-0813">Transport</keyword>
<dbReference type="Gene3D" id="1.20.1250.20">
    <property type="entry name" value="MFS general substrate transporter like domains"/>
    <property type="match status" value="2"/>
</dbReference>
<feature type="transmembrane region" description="Helical" evidence="7">
    <location>
        <begin position="354"/>
        <end position="373"/>
    </location>
</feature>
<evidence type="ECO:0000313" key="10">
    <source>
        <dbReference type="Proteomes" id="UP000183615"/>
    </source>
</evidence>
<feature type="transmembrane region" description="Helical" evidence="7">
    <location>
        <begin position="267"/>
        <end position="284"/>
    </location>
</feature>
<feature type="transmembrane region" description="Helical" evidence="7">
    <location>
        <begin position="69"/>
        <end position="88"/>
    </location>
</feature>
<feature type="transmembrane region" description="Helical" evidence="7">
    <location>
        <begin position="129"/>
        <end position="149"/>
    </location>
</feature>
<evidence type="ECO:0000256" key="5">
    <source>
        <dbReference type="ARBA" id="ARBA00022989"/>
    </source>
</evidence>
<feature type="transmembrane region" description="Helical" evidence="7">
    <location>
        <begin position="290"/>
        <end position="311"/>
    </location>
</feature>
<feature type="transmembrane region" description="Helical" evidence="7">
    <location>
        <begin position="94"/>
        <end position="117"/>
    </location>
</feature>
<dbReference type="InterPro" id="IPR036259">
    <property type="entry name" value="MFS_trans_sf"/>
</dbReference>
<dbReference type="PANTHER" id="PTHR43414">
    <property type="entry name" value="MULTIDRUG RESISTANCE PROTEIN MDTG"/>
    <property type="match status" value="1"/>
</dbReference>
<dbReference type="GO" id="GO:0022857">
    <property type="term" value="F:transmembrane transporter activity"/>
    <property type="evidence" value="ECO:0007669"/>
    <property type="project" value="InterPro"/>
</dbReference>
<dbReference type="PROSITE" id="PS50850">
    <property type="entry name" value="MFS"/>
    <property type="match status" value="1"/>
</dbReference>
<feature type="transmembrane region" description="Helical" evidence="7">
    <location>
        <begin position="36"/>
        <end position="57"/>
    </location>
</feature>
<feature type="domain" description="Major facilitator superfamily (MFS) profile" evidence="8">
    <location>
        <begin position="1"/>
        <end position="377"/>
    </location>
</feature>
<reference evidence="9 10" key="1">
    <citation type="submission" date="2016-08" db="EMBL/GenBank/DDBJ databases">
        <title>New Insights into Marine Group III Euryarchaeota, from dark to light.</title>
        <authorList>
            <person name="Haro-Moreno J.M."/>
            <person name="Rodriguez-Valera F."/>
            <person name="Lopez-Garcia P."/>
            <person name="Moreira D."/>
            <person name="Martin-Cuadrado A.B."/>
        </authorList>
    </citation>
    <scope>NUCLEOTIDE SEQUENCE [LARGE SCALE GENOMIC DNA]</scope>
    <source>
        <strain evidence="9">CG-Epi2</strain>
    </source>
</reference>
<evidence type="ECO:0000256" key="7">
    <source>
        <dbReference type="SAM" id="Phobius"/>
    </source>
</evidence>
<dbReference type="InterPro" id="IPR011701">
    <property type="entry name" value="MFS"/>
</dbReference>
<organism evidence="9 10">
    <name type="scientific">Marine Group III euryarchaeote CG-Epi2</name>
    <dbReference type="NCBI Taxonomy" id="1888996"/>
    <lineage>
        <taxon>Archaea</taxon>
        <taxon>Methanobacteriati</taxon>
        <taxon>Thermoplasmatota</taxon>
        <taxon>Thermoplasmata</taxon>
        <taxon>Candidatus Thermoprofundales</taxon>
    </lineage>
</organism>
<evidence type="ECO:0000313" key="9">
    <source>
        <dbReference type="EMBL" id="OIR22776.1"/>
    </source>
</evidence>
<evidence type="ECO:0000256" key="6">
    <source>
        <dbReference type="ARBA" id="ARBA00023136"/>
    </source>
</evidence>
<evidence type="ECO:0000256" key="2">
    <source>
        <dbReference type="ARBA" id="ARBA00022448"/>
    </source>
</evidence>
<evidence type="ECO:0000256" key="1">
    <source>
        <dbReference type="ARBA" id="ARBA00004651"/>
    </source>
</evidence>
<proteinExistence type="predicted"/>
<dbReference type="EMBL" id="MIYZ01000006">
    <property type="protein sequence ID" value="OIR22776.1"/>
    <property type="molecule type" value="Genomic_DNA"/>
</dbReference>
<name>A0A1J5U2X6_9ARCH</name>
<comment type="caution">
    <text evidence="9">The sequence shown here is derived from an EMBL/GenBank/DDBJ whole genome shotgun (WGS) entry which is preliminary data.</text>
</comment>
<dbReference type="InterPro" id="IPR020846">
    <property type="entry name" value="MFS_dom"/>
</dbReference>
<comment type="subcellular location">
    <subcellularLocation>
        <location evidence="1">Cell membrane</location>
        <topology evidence="1">Multi-pass membrane protein</topology>
    </subcellularLocation>
</comment>
<dbReference type="SUPFAM" id="SSF103473">
    <property type="entry name" value="MFS general substrate transporter"/>
    <property type="match status" value="1"/>
</dbReference>
<dbReference type="Pfam" id="PF07690">
    <property type="entry name" value="MFS_1"/>
    <property type="match status" value="2"/>
</dbReference>
<dbReference type="AlphaFoldDB" id="A0A1J5U2X6"/>